<feature type="compositionally biased region" description="Polar residues" evidence="1">
    <location>
        <begin position="105"/>
        <end position="141"/>
    </location>
</feature>
<protein>
    <submittedName>
        <fullName evidence="2 4">Uncharacterized protein</fullName>
    </submittedName>
</protein>
<sequence>MIPRGTVILWLRFTDPVLTKPRARLRRQQRLFSKQKGRDIPRSSELNINVRLWTRMLGSGQLLGLNRTPASGSATFNPTAAENLPSSHASPTDSVMGREGRYHPLNTSMADPRTANASTQVTNNRSSLTLAQLASRVSSISSHDRNSPGHHRPSTAGAVATLPRTKAARPHYITVRSPAVPSMTVADVRRRSEQLHFIFVPCPSSPSILSDVSTDSGLSPQRTTSFTLPRKPSLEPSEQNRRVIGTKVDTAPAGIPTITAFSPDNPALIIDQPPTIPSSVAVPCTTTQSISKPSSSFSSEHTRTPSPVKESNDLSTDNTYKIPSVVSPNIPDYDIVPSISGGDTPSARLSTDSTRFSDYATPEPGSPEPVMGPLAGGEQQHLTDHPSGLTTDKSSEPDYVNLRDVAPAATESPVNADERDADSESSSAPVAPPRRSSRFAPSVPVVCKVLLLVTLVALKASGLRECQGCTFSARLDRSQ</sequence>
<reference evidence="2 3" key="2">
    <citation type="submission" date="2018-11" db="EMBL/GenBank/DDBJ databases">
        <authorList>
            <consortium name="Pathogen Informatics"/>
        </authorList>
    </citation>
    <scope>NUCLEOTIDE SEQUENCE [LARGE SCALE GENOMIC DNA]</scope>
    <source>
        <strain evidence="2 3">Egypt</strain>
    </source>
</reference>
<dbReference type="WBParaSite" id="ECPE_0001084001-mRNA-1">
    <property type="protein sequence ID" value="ECPE_0001084001-mRNA-1"/>
    <property type="gene ID" value="ECPE_0001084001"/>
</dbReference>
<dbReference type="AlphaFoldDB" id="A0A183AV22"/>
<feature type="region of interest" description="Disordered" evidence="1">
    <location>
        <begin position="211"/>
        <end position="239"/>
    </location>
</feature>
<keyword evidence="3" id="KW-1185">Reference proteome</keyword>
<feature type="compositionally biased region" description="Polar residues" evidence="1">
    <location>
        <begin position="211"/>
        <end position="227"/>
    </location>
</feature>
<dbReference type="OrthoDB" id="63267at2759"/>
<evidence type="ECO:0000313" key="3">
    <source>
        <dbReference type="Proteomes" id="UP000272942"/>
    </source>
</evidence>
<dbReference type="Proteomes" id="UP000272942">
    <property type="component" value="Unassembled WGS sequence"/>
</dbReference>
<name>A0A183AV22_9TREM</name>
<feature type="region of interest" description="Disordered" evidence="1">
    <location>
        <begin position="279"/>
        <end position="438"/>
    </location>
</feature>
<proteinExistence type="predicted"/>
<feature type="compositionally biased region" description="Polar residues" evidence="1">
    <location>
        <begin position="341"/>
        <end position="356"/>
    </location>
</feature>
<reference evidence="4" key="1">
    <citation type="submission" date="2016-06" db="UniProtKB">
        <authorList>
            <consortium name="WormBaseParasite"/>
        </authorList>
    </citation>
    <scope>IDENTIFICATION</scope>
</reference>
<evidence type="ECO:0000313" key="4">
    <source>
        <dbReference type="WBParaSite" id="ECPE_0001084001-mRNA-1"/>
    </source>
</evidence>
<feature type="region of interest" description="Disordered" evidence="1">
    <location>
        <begin position="73"/>
        <end position="158"/>
    </location>
</feature>
<gene>
    <name evidence="2" type="ORF">ECPE_LOCUS10807</name>
</gene>
<dbReference type="EMBL" id="UZAN01049717">
    <property type="protein sequence ID" value="VDP87649.1"/>
    <property type="molecule type" value="Genomic_DNA"/>
</dbReference>
<feature type="compositionally biased region" description="Polar residues" evidence="1">
    <location>
        <begin position="73"/>
        <end position="93"/>
    </location>
</feature>
<feature type="compositionally biased region" description="Low complexity" evidence="1">
    <location>
        <begin position="285"/>
        <end position="299"/>
    </location>
</feature>
<accession>A0A183AV22</accession>
<evidence type="ECO:0000256" key="1">
    <source>
        <dbReference type="SAM" id="MobiDB-lite"/>
    </source>
</evidence>
<evidence type="ECO:0000313" key="2">
    <source>
        <dbReference type="EMBL" id="VDP87649.1"/>
    </source>
</evidence>
<organism evidence="4">
    <name type="scientific">Echinostoma caproni</name>
    <dbReference type="NCBI Taxonomy" id="27848"/>
    <lineage>
        <taxon>Eukaryota</taxon>
        <taxon>Metazoa</taxon>
        <taxon>Spiralia</taxon>
        <taxon>Lophotrochozoa</taxon>
        <taxon>Platyhelminthes</taxon>
        <taxon>Trematoda</taxon>
        <taxon>Digenea</taxon>
        <taxon>Plagiorchiida</taxon>
        <taxon>Echinostomata</taxon>
        <taxon>Echinostomatoidea</taxon>
        <taxon>Echinostomatidae</taxon>
        <taxon>Echinostoma</taxon>
    </lineage>
</organism>